<dbReference type="Proteomes" id="UP000828390">
    <property type="component" value="Unassembled WGS sequence"/>
</dbReference>
<feature type="domain" description="Alpha-carbonic anhydrase" evidence="8">
    <location>
        <begin position="1"/>
        <end position="163"/>
    </location>
</feature>
<comment type="similarity">
    <text evidence="2 6">Belongs to the alpha-carbonic anhydrase family.</text>
</comment>
<gene>
    <name evidence="9" type="ORF">DPMN_009582</name>
</gene>
<dbReference type="InterPro" id="IPR036398">
    <property type="entry name" value="CA_dom_sf"/>
</dbReference>
<dbReference type="PROSITE" id="PS51144">
    <property type="entry name" value="ALPHA_CA_2"/>
    <property type="match status" value="1"/>
</dbReference>
<evidence type="ECO:0000256" key="6">
    <source>
        <dbReference type="RuleBase" id="RU367011"/>
    </source>
</evidence>
<dbReference type="PANTHER" id="PTHR18952">
    <property type="entry name" value="CARBONIC ANHYDRASE"/>
    <property type="match status" value="1"/>
</dbReference>
<dbReference type="CDD" id="cd00326">
    <property type="entry name" value="alpha_CA"/>
    <property type="match status" value="1"/>
</dbReference>
<keyword evidence="10" id="KW-1185">Reference proteome</keyword>
<evidence type="ECO:0000256" key="7">
    <source>
        <dbReference type="SAM" id="MobiDB-lite"/>
    </source>
</evidence>
<dbReference type="InterPro" id="IPR023561">
    <property type="entry name" value="Carbonic_anhydrase_a-class"/>
</dbReference>
<comment type="subcellular location">
    <subcellularLocation>
        <location evidence="1">Secreted</location>
    </subcellularLocation>
</comment>
<reference evidence="9" key="2">
    <citation type="submission" date="2020-11" db="EMBL/GenBank/DDBJ databases">
        <authorList>
            <person name="McCartney M.A."/>
            <person name="Auch B."/>
            <person name="Kono T."/>
            <person name="Mallez S."/>
            <person name="Becker A."/>
            <person name="Gohl D.M."/>
            <person name="Silverstein K.A.T."/>
            <person name="Koren S."/>
            <person name="Bechman K.B."/>
            <person name="Herman A."/>
            <person name="Abrahante J.E."/>
            <person name="Garbe J."/>
        </authorList>
    </citation>
    <scope>NUCLEOTIDE SEQUENCE</scope>
    <source>
        <strain evidence="9">Duluth1</strain>
        <tissue evidence="9">Whole animal</tissue>
    </source>
</reference>
<dbReference type="InterPro" id="IPR018338">
    <property type="entry name" value="Carbonic_anhydrase_a-class_CS"/>
</dbReference>
<keyword evidence="5 6" id="KW-0862">Zinc</keyword>
<sequence>MAPGSEHTVNGRRYDGEIHFVLFNSKYGTLENAENKPDGIAVLAFFVTRVPENSFEGMKARGFSQIWLTALPRIRAINSTVNARISLKTFFDRKCEFFTYRGSTTTPQCFQSVQWVIFREPIPVTYQAWSELQALESTGDFDARYGNYRVSQPLNDRIVEANFLPLGNTPNRRRRKLSHTLEGEGDKGNSLNRPSRWWNGPSKRLFPFH</sequence>
<dbReference type="GO" id="GO:0005576">
    <property type="term" value="C:extracellular region"/>
    <property type="evidence" value="ECO:0007669"/>
    <property type="project" value="UniProtKB-SubCell"/>
</dbReference>
<keyword evidence="4 6" id="KW-0479">Metal-binding</keyword>
<dbReference type="EC" id="4.2.1.1" evidence="6"/>
<organism evidence="9 10">
    <name type="scientific">Dreissena polymorpha</name>
    <name type="common">Zebra mussel</name>
    <name type="synonym">Mytilus polymorpha</name>
    <dbReference type="NCBI Taxonomy" id="45954"/>
    <lineage>
        <taxon>Eukaryota</taxon>
        <taxon>Metazoa</taxon>
        <taxon>Spiralia</taxon>
        <taxon>Lophotrochozoa</taxon>
        <taxon>Mollusca</taxon>
        <taxon>Bivalvia</taxon>
        <taxon>Autobranchia</taxon>
        <taxon>Heteroconchia</taxon>
        <taxon>Euheterodonta</taxon>
        <taxon>Imparidentia</taxon>
        <taxon>Neoheterodontei</taxon>
        <taxon>Myida</taxon>
        <taxon>Dreissenoidea</taxon>
        <taxon>Dreissenidae</taxon>
        <taxon>Dreissena</taxon>
    </lineage>
</organism>
<dbReference type="GO" id="GO:0008270">
    <property type="term" value="F:zinc ion binding"/>
    <property type="evidence" value="ECO:0007669"/>
    <property type="project" value="UniProtKB-UniRule"/>
</dbReference>
<dbReference type="PANTHER" id="PTHR18952:SF124">
    <property type="entry name" value="CARBONIC ANHYDRASE 7"/>
    <property type="match status" value="1"/>
</dbReference>
<evidence type="ECO:0000256" key="2">
    <source>
        <dbReference type="ARBA" id="ARBA00010718"/>
    </source>
</evidence>
<dbReference type="SMART" id="SM01057">
    <property type="entry name" value="Carb_anhydrase"/>
    <property type="match status" value="1"/>
</dbReference>
<dbReference type="GO" id="GO:0004089">
    <property type="term" value="F:carbonate dehydratase activity"/>
    <property type="evidence" value="ECO:0007669"/>
    <property type="project" value="UniProtKB-UniRule"/>
</dbReference>
<evidence type="ECO:0000256" key="5">
    <source>
        <dbReference type="ARBA" id="ARBA00022833"/>
    </source>
</evidence>
<evidence type="ECO:0000256" key="3">
    <source>
        <dbReference type="ARBA" id="ARBA00022525"/>
    </source>
</evidence>
<keyword evidence="6" id="KW-0456">Lyase</keyword>
<keyword evidence="3" id="KW-0964">Secreted</keyword>
<dbReference type="Gene3D" id="3.10.200.10">
    <property type="entry name" value="Alpha carbonic anhydrase"/>
    <property type="match status" value="1"/>
</dbReference>
<accession>A0A9D4S0Q3</accession>
<evidence type="ECO:0000256" key="4">
    <source>
        <dbReference type="ARBA" id="ARBA00022723"/>
    </source>
</evidence>
<reference evidence="9" key="1">
    <citation type="journal article" date="2019" name="bioRxiv">
        <title>The Genome of the Zebra Mussel, Dreissena polymorpha: A Resource for Invasive Species Research.</title>
        <authorList>
            <person name="McCartney M.A."/>
            <person name="Auch B."/>
            <person name="Kono T."/>
            <person name="Mallez S."/>
            <person name="Zhang Y."/>
            <person name="Obille A."/>
            <person name="Becker A."/>
            <person name="Abrahante J.E."/>
            <person name="Garbe J."/>
            <person name="Badalamenti J.P."/>
            <person name="Herman A."/>
            <person name="Mangelson H."/>
            <person name="Liachko I."/>
            <person name="Sullivan S."/>
            <person name="Sone E.D."/>
            <person name="Koren S."/>
            <person name="Silverstein K.A.T."/>
            <person name="Beckman K.B."/>
            <person name="Gohl D.M."/>
        </authorList>
    </citation>
    <scope>NUCLEOTIDE SEQUENCE</scope>
    <source>
        <strain evidence="9">Duluth1</strain>
        <tissue evidence="9">Whole animal</tissue>
    </source>
</reference>
<comment type="catalytic activity">
    <reaction evidence="6">
        <text>hydrogencarbonate + H(+) = CO2 + H2O</text>
        <dbReference type="Rhea" id="RHEA:10748"/>
        <dbReference type="ChEBI" id="CHEBI:15377"/>
        <dbReference type="ChEBI" id="CHEBI:15378"/>
        <dbReference type="ChEBI" id="CHEBI:16526"/>
        <dbReference type="ChEBI" id="CHEBI:17544"/>
        <dbReference type="EC" id="4.2.1.1"/>
    </reaction>
</comment>
<name>A0A9D4S0Q3_DREPO</name>
<evidence type="ECO:0000313" key="9">
    <source>
        <dbReference type="EMBL" id="KAH3885587.1"/>
    </source>
</evidence>
<dbReference type="InterPro" id="IPR001148">
    <property type="entry name" value="CA_dom"/>
</dbReference>
<evidence type="ECO:0000259" key="8">
    <source>
        <dbReference type="PROSITE" id="PS51144"/>
    </source>
</evidence>
<dbReference type="GO" id="GO:0005737">
    <property type="term" value="C:cytoplasm"/>
    <property type="evidence" value="ECO:0007669"/>
    <property type="project" value="TreeGrafter"/>
</dbReference>
<feature type="region of interest" description="Disordered" evidence="7">
    <location>
        <begin position="170"/>
        <end position="196"/>
    </location>
</feature>
<evidence type="ECO:0000313" key="10">
    <source>
        <dbReference type="Proteomes" id="UP000828390"/>
    </source>
</evidence>
<evidence type="ECO:0000256" key="1">
    <source>
        <dbReference type="ARBA" id="ARBA00004613"/>
    </source>
</evidence>
<proteinExistence type="inferred from homology"/>
<comment type="caution">
    <text evidence="9">The sequence shown here is derived from an EMBL/GenBank/DDBJ whole genome shotgun (WGS) entry which is preliminary data.</text>
</comment>
<dbReference type="EMBL" id="JAIWYP010000001">
    <property type="protein sequence ID" value="KAH3885587.1"/>
    <property type="molecule type" value="Genomic_DNA"/>
</dbReference>
<dbReference type="PROSITE" id="PS00162">
    <property type="entry name" value="ALPHA_CA_1"/>
    <property type="match status" value="1"/>
</dbReference>
<dbReference type="SUPFAM" id="SSF51069">
    <property type="entry name" value="Carbonic anhydrase"/>
    <property type="match status" value="1"/>
</dbReference>
<comment type="function">
    <text evidence="6">Reversible hydration of carbon dioxide.</text>
</comment>
<protein>
    <recommendedName>
        <fullName evidence="6">Carbonic anhydrase</fullName>
        <ecNumber evidence="6">4.2.1.1</ecNumber>
    </recommendedName>
</protein>
<dbReference type="Pfam" id="PF00194">
    <property type="entry name" value="Carb_anhydrase"/>
    <property type="match status" value="1"/>
</dbReference>
<dbReference type="AlphaFoldDB" id="A0A9D4S0Q3"/>
<comment type="cofactor">
    <cofactor evidence="6">
        <name>Zn(2+)</name>
        <dbReference type="ChEBI" id="CHEBI:29105"/>
    </cofactor>
</comment>